<dbReference type="Gene3D" id="2.40.30.170">
    <property type="match status" value="1"/>
</dbReference>
<dbReference type="InterPro" id="IPR030190">
    <property type="entry name" value="MacA_alpha-hairpin_sf"/>
</dbReference>
<feature type="domain" description="Multidrug resistance protein MdtA-like C-terminal permuted SH3" evidence="13">
    <location>
        <begin position="315"/>
        <end position="374"/>
    </location>
</feature>
<evidence type="ECO:0000256" key="4">
    <source>
        <dbReference type="ARBA" id="ARBA00022475"/>
    </source>
</evidence>
<evidence type="ECO:0000256" key="7">
    <source>
        <dbReference type="ARBA" id="ARBA00023136"/>
    </source>
</evidence>
<protein>
    <submittedName>
        <fullName evidence="14">Membrane fusion protein, macrolide-specific efflux system</fullName>
    </submittedName>
</protein>
<keyword evidence="3" id="KW-0813">Transport</keyword>
<dbReference type="InterPro" id="IPR006143">
    <property type="entry name" value="RND_pump_MFP"/>
</dbReference>
<evidence type="ECO:0000259" key="10">
    <source>
        <dbReference type="Pfam" id="PF25876"/>
    </source>
</evidence>
<dbReference type="InterPro" id="IPR058625">
    <property type="entry name" value="MdtA-like_BSH"/>
</dbReference>
<accession>A0A1N7M3J2</accession>
<feature type="region of interest" description="Disordered" evidence="9">
    <location>
        <begin position="382"/>
        <end position="421"/>
    </location>
</feature>
<dbReference type="Gene3D" id="6.10.140.1990">
    <property type="match status" value="1"/>
</dbReference>
<keyword evidence="7" id="KW-0472">Membrane</keyword>
<keyword evidence="6 8" id="KW-0175">Coiled coil</keyword>
<dbReference type="PANTHER" id="PTHR30469">
    <property type="entry name" value="MULTIDRUG RESISTANCE PROTEIN MDTA"/>
    <property type="match status" value="1"/>
</dbReference>
<dbReference type="Pfam" id="PF25967">
    <property type="entry name" value="RND-MFP_C"/>
    <property type="match status" value="1"/>
</dbReference>
<evidence type="ECO:0000256" key="3">
    <source>
        <dbReference type="ARBA" id="ARBA00022448"/>
    </source>
</evidence>
<keyword evidence="15" id="KW-1185">Reference proteome</keyword>
<dbReference type="GO" id="GO:0019898">
    <property type="term" value="C:extrinsic component of membrane"/>
    <property type="evidence" value="ECO:0007669"/>
    <property type="project" value="InterPro"/>
</dbReference>
<dbReference type="GO" id="GO:1990281">
    <property type="term" value="C:efflux pump complex"/>
    <property type="evidence" value="ECO:0007669"/>
    <property type="project" value="TreeGrafter"/>
</dbReference>
<dbReference type="SUPFAM" id="SSF111369">
    <property type="entry name" value="HlyD-like secretion proteins"/>
    <property type="match status" value="1"/>
</dbReference>
<dbReference type="InterPro" id="IPR058627">
    <property type="entry name" value="MdtA-like_C"/>
</dbReference>
<evidence type="ECO:0000256" key="1">
    <source>
        <dbReference type="ARBA" id="ARBA00004236"/>
    </source>
</evidence>
<dbReference type="Pfam" id="PF25917">
    <property type="entry name" value="BSH_RND"/>
    <property type="match status" value="1"/>
</dbReference>
<evidence type="ECO:0000256" key="5">
    <source>
        <dbReference type="ARBA" id="ARBA00022519"/>
    </source>
</evidence>
<evidence type="ECO:0000256" key="2">
    <source>
        <dbReference type="ARBA" id="ARBA00009477"/>
    </source>
</evidence>
<keyword evidence="4" id="KW-1003">Cell membrane</keyword>
<gene>
    <name evidence="14" type="ORF">SAMN05421760_105131</name>
</gene>
<dbReference type="InterPro" id="IPR058624">
    <property type="entry name" value="MdtA-like_HH"/>
</dbReference>
<dbReference type="Gene3D" id="2.40.50.100">
    <property type="match status" value="1"/>
</dbReference>
<dbReference type="AlphaFoldDB" id="A0A1N7M3J2"/>
<dbReference type="GO" id="GO:1990195">
    <property type="term" value="C:macrolide transmembrane transporter complex"/>
    <property type="evidence" value="ECO:0007669"/>
    <property type="project" value="InterPro"/>
</dbReference>
<evidence type="ECO:0000259" key="12">
    <source>
        <dbReference type="Pfam" id="PF25944"/>
    </source>
</evidence>
<dbReference type="Proteomes" id="UP000185999">
    <property type="component" value="Unassembled WGS sequence"/>
</dbReference>
<organism evidence="14 15">
    <name type="scientific">Neptunomonas antarctica</name>
    <dbReference type="NCBI Taxonomy" id="619304"/>
    <lineage>
        <taxon>Bacteria</taxon>
        <taxon>Pseudomonadati</taxon>
        <taxon>Pseudomonadota</taxon>
        <taxon>Gammaproteobacteria</taxon>
        <taxon>Oceanospirillales</taxon>
        <taxon>Oceanospirillaceae</taxon>
        <taxon>Neptunomonas</taxon>
    </lineage>
</organism>
<comment type="similarity">
    <text evidence="2">Belongs to the membrane fusion protein (MFP) (TC 8.A.1) family.</text>
</comment>
<dbReference type="GO" id="GO:1990961">
    <property type="term" value="P:xenobiotic detoxification by transmembrane export across the plasma membrane"/>
    <property type="evidence" value="ECO:0007669"/>
    <property type="project" value="InterPro"/>
</dbReference>
<evidence type="ECO:0000259" key="11">
    <source>
        <dbReference type="Pfam" id="PF25917"/>
    </source>
</evidence>
<dbReference type="GO" id="GO:0030313">
    <property type="term" value="C:cell envelope"/>
    <property type="evidence" value="ECO:0007669"/>
    <property type="project" value="UniProtKB-SubCell"/>
</dbReference>
<feature type="compositionally biased region" description="Low complexity" evidence="9">
    <location>
        <begin position="382"/>
        <end position="408"/>
    </location>
</feature>
<dbReference type="NCBIfam" id="TIGR01730">
    <property type="entry name" value="RND_mfp"/>
    <property type="match status" value="1"/>
</dbReference>
<dbReference type="EMBL" id="FTOE01000005">
    <property type="protein sequence ID" value="SIS80612.1"/>
    <property type="molecule type" value="Genomic_DNA"/>
</dbReference>
<dbReference type="RefSeq" id="WP_054340185.1">
    <property type="nucleotide sequence ID" value="NZ_FTOE01000005.1"/>
</dbReference>
<evidence type="ECO:0000256" key="6">
    <source>
        <dbReference type="ARBA" id="ARBA00023054"/>
    </source>
</evidence>
<reference evidence="15" key="1">
    <citation type="submission" date="2017-01" db="EMBL/GenBank/DDBJ databases">
        <authorList>
            <person name="Varghese N."/>
            <person name="Submissions S."/>
        </authorList>
    </citation>
    <scope>NUCLEOTIDE SEQUENCE [LARGE SCALE GENOMIC DNA]</scope>
    <source>
        <strain evidence="15">DSM 22306</strain>
    </source>
</reference>
<keyword evidence="5" id="KW-0997">Cell inner membrane</keyword>
<dbReference type="Pfam" id="PF25944">
    <property type="entry name" value="Beta-barrel_RND"/>
    <property type="match status" value="1"/>
</dbReference>
<dbReference type="GO" id="GO:0015562">
    <property type="term" value="F:efflux transmembrane transporter activity"/>
    <property type="evidence" value="ECO:0007669"/>
    <property type="project" value="TreeGrafter"/>
</dbReference>
<proteinExistence type="inferred from homology"/>
<dbReference type="PANTHER" id="PTHR30469:SF33">
    <property type="entry name" value="SLR1207 PROTEIN"/>
    <property type="match status" value="1"/>
</dbReference>
<evidence type="ECO:0000313" key="14">
    <source>
        <dbReference type="EMBL" id="SIS80612.1"/>
    </source>
</evidence>
<feature type="domain" description="Multidrug resistance protein MdtA-like alpha-helical hairpin" evidence="10">
    <location>
        <begin position="107"/>
        <end position="183"/>
    </location>
</feature>
<dbReference type="OrthoDB" id="9791520at2"/>
<dbReference type="Gene3D" id="6.20.50.140">
    <property type="match status" value="1"/>
</dbReference>
<dbReference type="InterPro" id="IPR058626">
    <property type="entry name" value="MdtA-like_b-barrel"/>
</dbReference>
<dbReference type="Pfam" id="PF25876">
    <property type="entry name" value="HH_MFP_RND"/>
    <property type="match status" value="1"/>
</dbReference>
<dbReference type="STRING" id="619304.SAMN05421760_105131"/>
<evidence type="ECO:0000256" key="8">
    <source>
        <dbReference type="SAM" id="Coils"/>
    </source>
</evidence>
<feature type="domain" description="Multidrug resistance protein MdtA-like barrel-sandwich hybrid" evidence="11">
    <location>
        <begin position="60"/>
        <end position="214"/>
    </location>
</feature>
<evidence type="ECO:0000313" key="15">
    <source>
        <dbReference type="Proteomes" id="UP000185999"/>
    </source>
</evidence>
<comment type="subcellular location">
    <subcellularLocation>
        <location evidence="1">Cell membrane</location>
    </subcellularLocation>
</comment>
<sequence>MKRNIKKTLVLLLLVGVAAGVGYKYTVAQQIQPVFITDVVKRGNIESVVLTNGVLYPSKLVSVGAQVSGLIEKIDVQVGEEIKQGDLIAQIDNLTQQNALKEAEASLKSINAEYRAKQAQIKVATSEFSRKKALLVSRATSQSEYDTAESLLAVYQAELDQLSAEKEKSIISVDNAKLNLGYTTIASPIDGTVIYVSVEEGQTVNNNQGTPSIIELAQLDVMTIKAQVSEADIINVRAGQEVYFTILGATGKKYPGALRAIEPGPTLLSGDDSTLKIGDDEAIYYNALFDVENPENLLRFGMTAQVSIILKSAEDALLVPSQVLIAKSGSNSSYQVPVKNDGQVEYRHVEVGINNKIYAQILSGLNEGEAIIIGQSSGDKAASANSMGSSMGSSIESSMGGLSGSSVPGQGGPGSGKDTRF</sequence>
<evidence type="ECO:0000256" key="9">
    <source>
        <dbReference type="SAM" id="MobiDB-lite"/>
    </source>
</evidence>
<feature type="coiled-coil region" evidence="8">
    <location>
        <begin position="93"/>
        <end position="165"/>
    </location>
</feature>
<feature type="domain" description="Multidrug resistance protein MdtA-like beta-barrel" evidence="12">
    <location>
        <begin position="222"/>
        <end position="309"/>
    </location>
</feature>
<evidence type="ECO:0000259" key="13">
    <source>
        <dbReference type="Pfam" id="PF25967"/>
    </source>
</evidence>
<name>A0A1N7M3J2_9GAMM</name>